<dbReference type="KEGG" id="cvt:B843_07345"/>
<dbReference type="STRING" id="1224164.B843_07345"/>
<feature type="region of interest" description="Disordered" evidence="1">
    <location>
        <begin position="1"/>
        <end position="24"/>
    </location>
</feature>
<gene>
    <name evidence="2" type="ORF">B843_07345</name>
</gene>
<dbReference type="Proteomes" id="UP000019222">
    <property type="component" value="Chromosome"/>
</dbReference>
<name>W5Y1P9_9CORY</name>
<organism evidence="2 3">
    <name type="scientific">Corynebacterium vitaeruminis DSM 20294</name>
    <dbReference type="NCBI Taxonomy" id="1224164"/>
    <lineage>
        <taxon>Bacteria</taxon>
        <taxon>Bacillati</taxon>
        <taxon>Actinomycetota</taxon>
        <taxon>Actinomycetes</taxon>
        <taxon>Mycobacteriales</taxon>
        <taxon>Corynebacteriaceae</taxon>
        <taxon>Corynebacterium</taxon>
    </lineage>
</organism>
<evidence type="ECO:0000313" key="2">
    <source>
        <dbReference type="EMBL" id="AHI22854.1"/>
    </source>
</evidence>
<proteinExistence type="predicted"/>
<dbReference type="HOGENOM" id="CLU_078469_0_0_11"/>
<keyword evidence="3" id="KW-1185">Reference proteome</keyword>
<dbReference type="InterPro" id="IPR036390">
    <property type="entry name" value="WH_DNA-bd_sf"/>
</dbReference>
<dbReference type="eggNOG" id="COG2345">
    <property type="taxonomic scope" value="Bacteria"/>
</dbReference>
<evidence type="ECO:0000256" key="1">
    <source>
        <dbReference type="SAM" id="MobiDB-lite"/>
    </source>
</evidence>
<dbReference type="PANTHER" id="PTHR30363:SF28">
    <property type="entry name" value="TRANSCRIPTIONAL REGULATORY PROTEIN-RELATED"/>
    <property type="match status" value="1"/>
</dbReference>
<protein>
    <submittedName>
        <fullName evidence="2">ArsR family transcriptional regulator</fullName>
    </submittedName>
</protein>
<dbReference type="InterPro" id="IPR036388">
    <property type="entry name" value="WH-like_DNA-bd_sf"/>
</dbReference>
<dbReference type="SUPFAM" id="SSF46785">
    <property type="entry name" value="Winged helix' DNA-binding domain"/>
    <property type="match status" value="1"/>
</dbReference>
<dbReference type="PANTHER" id="PTHR30363">
    <property type="entry name" value="HTH-TYPE TRANSCRIPTIONAL REGULATOR SRLR-RELATED"/>
    <property type="match status" value="1"/>
</dbReference>
<dbReference type="InterPro" id="IPR011991">
    <property type="entry name" value="ArsR-like_HTH"/>
</dbReference>
<sequence>MQEVRTHMSQTHHGLSDTRSTDGETRRQIMELLLQKGALSATELGHILGLSATGIRRHLDNLVDEGSAEIAPARRSAGDRSRGRPAKSFRLTEHGRGQFGHNYDSLAAQALSTLRETGGDEAVMAFARKRAADIVSGVETPSDEDAESLEKAAQAVVDAFSKNGYAATVTNAGQGVQICQHHCPIAGVAAEFPELCEAEHEVIASLLGHHVQPLASIADGHGICTTNIPITSIVKTHPHLPKKGAVHDSGDE</sequence>
<dbReference type="AlphaFoldDB" id="W5Y1P9"/>
<reference evidence="2 3" key="1">
    <citation type="submission" date="2013-02" db="EMBL/GenBank/DDBJ databases">
        <title>The complete genome sequence of Corynebacterium vitaeruminis DSM 20294.</title>
        <authorList>
            <person name="Ruckert C."/>
            <person name="Albersmeier A."/>
            <person name="Kalinowski J."/>
        </authorList>
    </citation>
    <scope>NUCLEOTIDE SEQUENCE [LARGE SCALE GENOMIC DNA]</scope>
    <source>
        <strain evidence="3">ATCC 10234</strain>
    </source>
</reference>
<accession>W5Y1P9</accession>
<dbReference type="CDD" id="cd00090">
    <property type="entry name" value="HTH_ARSR"/>
    <property type="match status" value="1"/>
</dbReference>
<evidence type="ECO:0000313" key="3">
    <source>
        <dbReference type="Proteomes" id="UP000019222"/>
    </source>
</evidence>
<dbReference type="EMBL" id="CP004353">
    <property type="protein sequence ID" value="AHI22854.1"/>
    <property type="molecule type" value="Genomic_DNA"/>
</dbReference>
<dbReference type="Gene3D" id="1.10.10.10">
    <property type="entry name" value="Winged helix-like DNA-binding domain superfamily/Winged helix DNA-binding domain"/>
    <property type="match status" value="1"/>
</dbReference>
<dbReference type="Pfam" id="PF13412">
    <property type="entry name" value="HTH_24"/>
    <property type="match status" value="1"/>
</dbReference>
<feature type="compositionally biased region" description="Basic and acidic residues" evidence="1">
    <location>
        <begin position="14"/>
        <end position="24"/>
    </location>
</feature>
<dbReference type="PATRIC" id="fig|1224164.3.peg.1473"/>
<dbReference type="InterPro" id="IPR050313">
    <property type="entry name" value="Carb_Metab_HTH_regulators"/>
</dbReference>